<evidence type="ECO:0000313" key="2">
    <source>
        <dbReference type="EMBL" id="CAD6253917.1"/>
    </source>
</evidence>
<evidence type="ECO:0000313" key="3">
    <source>
        <dbReference type="Proteomes" id="UP000604825"/>
    </source>
</evidence>
<keyword evidence="1" id="KW-0472">Membrane</keyword>
<feature type="transmembrane region" description="Helical" evidence="1">
    <location>
        <begin position="209"/>
        <end position="231"/>
    </location>
</feature>
<keyword evidence="1" id="KW-0812">Transmembrane</keyword>
<dbReference type="EMBL" id="CAJGYO010000009">
    <property type="protein sequence ID" value="CAD6253917.1"/>
    <property type="molecule type" value="Genomic_DNA"/>
</dbReference>
<dbReference type="PANTHER" id="PTHR11206">
    <property type="entry name" value="MULTIDRUG RESISTANCE PROTEIN"/>
    <property type="match status" value="1"/>
</dbReference>
<dbReference type="Proteomes" id="UP000604825">
    <property type="component" value="Unassembled WGS sequence"/>
</dbReference>
<organism evidence="2 3">
    <name type="scientific">Miscanthus lutarioriparius</name>
    <dbReference type="NCBI Taxonomy" id="422564"/>
    <lineage>
        <taxon>Eukaryota</taxon>
        <taxon>Viridiplantae</taxon>
        <taxon>Streptophyta</taxon>
        <taxon>Embryophyta</taxon>
        <taxon>Tracheophyta</taxon>
        <taxon>Spermatophyta</taxon>
        <taxon>Magnoliopsida</taxon>
        <taxon>Liliopsida</taxon>
        <taxon>Poales</taxon>
        <taxon>Poaceae</taxon>
        <taxon>PACMAD clade</taxon>
        <taxon>Panicoideae</taxon>
        <taxon>Andropogonodae</taxon>
        <taxon>Andropogoneae</taxon>
        <taxon>Saccharinae</taxon>
        <taxon>Miscanthus</taxon>
    </lineage>
</organism>
<dbReference type="AlphaFoldDB" id="A0A811QB01"/>
<feature type="transmembrane region" description="Helical" evidence="1">
    <location>
        <begin position="99"/>
        <end position="121"/>
    </location>
</feature>
<protein>
    <submittedName>
        <fullName evidence="2">Uncharacterized protein</fullName>
    </submittedName>
</protein>
<gene>
    <name evidence="2" type="ORF">NCGR_LOCUS37533</name>
</gene>
<dbReference type="OrthoDB" id="2126698at2759"/>
<sequence length="235" mass="25657">MVVAVCDDDDEADALVSATTVSTWDAPVVRSTRAAWVLFVEESRRLWAIGTPIAFNNICLYGTNSTEQIFVGHIGNHKLSAPFGVGQVAMLGVYMQRSWIMLASSVVPLMSLYMSMLRWGVTGATLAYDVSSWLTSLAQVAYVMGWCWDGWTGLSAAIEQHEHQRVGGDAVHRPQHGHQLAMVLVLAMWEQFPAIFTGDRHLQKAMSSIAYLLAVTMVLNSVQLVISGIAVGGGW</sequence>
<reference evidence="2" key="1">
    <citation type="submission" date="2020-10" db="EMBL/GenBank/DDBJ databases">
        <authorList>
            <person name="Han B."/>
            <person name="Lu T."/>
            <person name="Zhao Q."/>
            <person name="Huang X."/>
            <person name="Zhao Y."/>
        </authorList>
    </citation>
    <scope>NUCLEOTIDE SEQUENCE</scope>
</reference>
<comment type="caution">
    <text evidence="2">The sequence shown here is derived from an EMBL/GenBank/DDBJ whole genome shotgun (WGS) entry which is preliminary data.</text>
</comment>
<keyword evidence="1" id="KW-1133">Transmembrane helix</keyword>
<evidence type="ECO:0000256" key="1">
    <source>
        <dbReference type="SAM" id="Phobius"/>
    </source>
</evidence>
<name>A0A811QB01_9POAL</name>
<keyword evidence="3" id="KW-1185">Reference proteome</keyword>
<proteinExistence type="predicted"/>
<accession>A0A811QB01</accession>